<keyword evidence="2" id="KW-0808">Transferase</keyword>
<evidence type="ECO:0000313" key="2">
    <source>
        <dbReference type="EMBL" id="PMP85247.1"/>
    </source>
</evidence>
<comment type="caution">
    <text evidence="2">The sequence shown here is derived from an EMBL/GenBank/DDBJ whole genome shotgun (WGS) entry which is preliminary data.</text>
</comment>
<gene>
    <name evidence="2" type="ORF">C0184_02590</name>
</gene>
<feature type="domain" description="Phospholipid/glycerol acyltransferase" evidence="1">
    <location>
        <begin position="74"/>
        <end position="159"/>
    </location>
</feature>
<reference evidence="2 3" key="1">
    <citation type="submission" date="2018-01" db="EMBL/GenBank/DDBJ databases">
        <title>Metagenomic assembled genomes from two thermal pools in the Uzon Caldera, Kamchatka, Russia.</title>
        <authorList>
            <person name="Wilkins L."/>
            <person name="Ettinger C."/>
        </authorList>
    </citation>
    <scope>NUCLEOTIDE SEQUENCE [LARGE SCALE GENOMIC DNA]</scope>
    <source>
        <strain evidence="2">ZAV-02</strain>
    </source>
</reference>
<sequence length="279" mass="30479">MWCNIHDMLRGFGITQPSWIYGIAALVARLPAQRFAEQLLVFDELVGKAGLPTGSRRICSQFAPGLRIDGPQPPRTGPLLVVANHPGLLDAAALIAALGRTDLKIIAIARPLLRALSNTAAAIIPVGTTPTGRMTTLRMAIRHLQQGGAVLTFPAGRIEPDPARDPTAIMGLAEWSTSLDLFGRLSPDIPVVTAIVSDVQAPAALHHPLTHLRREPLERRWLAAILQVLWPHLATNPVRIRWGPPLVANTSLRSTVQVVAEQLIRQVTPIEYRETRPWH</sequence>
<keyword evidence="2" id="KW-0012">Acyltransferase</keyword>
<name>A0A2J6XBW6_9CHLR</name>
<dbReference type="EMBL" id="PNIQ01000177">
    <property type="protein sequence ID" value="PMP85247.1"/>
    <property type="molecule type" value="Genomic_DNA"/>
</dbReference>
<dbReference type="Proteomes" id="UP000243376">
    <property type="component" value="Unassembled WGS sequence"/>
</dbReference>
<dbReference type="AlphaFoldDB" id="A0A2J6XBW6"/>
<organism evidence="2 3">
    <name type="scientific">Chloroflexus aggregans</name>
    <dbReference type="NCBI Taxonomy" id="152260"/>
    <lineage>
        <taxon>Bacteria</taxon>
        <taxon>Bacillati</taxon>
        <taxon>Chloroflexota</taxon>
        <taxon>Chloroflexia</taxon>
        <taxon>Chloroflexales</taxon>
        <taxon>Chloroflexineae</taxon>
        <taxon>Chloroflexaceae</taxon>
        <taxon>Chloroflexus</taxon>
    </lineage>
</organism>
<protein>
    <submittedName>
        <fullName evidence="2">Glycerol acyltransferase</fullName>
    </submittedName>
</protein>
<evidence type="ECO:0000259" key="1">
    <source>
        <dbReference type="Pfam" id="PF01553"/>
    </source>
</evidence>
<dbReference type="InterPro" id="IPR002123">
    <property type="entry name" value="Plipid/glycerol_acylTrfase"/>
</dbReference>
<accession>A0A2J6XBW6</accession>
<proteinExistence type="predicted"/>
<dbReference type="GO" id="GO:0016746">
    <property type="term" value="F:acyltransferase activity"/>
    <property type="evidence" value="ECO:0007669"/>
    <property type="project" value="UniProtKB-KW"/>
</dbReference>
<dbReference type="Pfam" id="PF01553">
    <property type="entry name" value="Acyltransferase"/>
    <property type="match status" value="1"/>
</dbReference>
<dbReference type="SUPFAM" id="SSF69593">
    <property type="entry name" value="Glycerol-3-phosphate (1)-acyltransferase"/>
    <property type="match status" value="1"/>
</dbReference>
<evidence type="ECO:0000313" key="3">
    <source>
        <dbReference type="Proteomes" id="UP000243376"/>
    </source>
</evidence>